<sequence length="102" mass="10192">MLALGLVLLAAGLAAAAVGSAQLARREARNAADLGALAGAQQAVLGADQACREAARIVTLNQARMTSCVLEGLEIVIHTEVTTGRLGTAKAAARAGPVYTPA</sequence>
<evidence type="ECO:0000259" key="2">
    <source>
        <dbReference type="Pfam" id="PF13400"/>
    </source>
</evidence>
<dbReference type="InterPro" id="IPR021202">
    <property type="entry name" value="Rv3654c-like"/>
</dbReference>
<dbReference type="NCBIfam" id="TIGR03816">
    <property type="entry name" value="tadE_like_DECH"/>
    <property type="match status" value="1"/>
</dbReference>
<organism evidence="3 4">
    <name type="scientific">Actinoplanes lutulentus</name>
    <dbReference type="NCBI Taxonomy" id="1287878"/>
    <lineage>
        <taxon>Bacteria</taxon>
        <taxon>Bacillati</taxon>
        <taxon>Actinomycetota</taxon>
        <taxon>Actinomycetes</taxon>
        <taxon>Micromonosporales</taxon>
        <taxon>Micromonosporaceae</taxon>
        <taxon>Actinoplanes</taxon>
    </lineage>
</organism>
<evidence type="ECO:0000313" key="4">
    <source>
        <dbReference type="Proteomes" id="UP000249341"/>
    </source>
</evidence>
<feature type="signal peptide" evidence="1">
    <location>
        <begin position="1"/>
        <end position="16"/>
    </location>
</feature>
<dbReference type="Proteomes" id="UP000249341">
    <property type="component" value="Unassembled WGS sequence"/>
</dbReference>
<feature type="domain" description="Putative Flp pilus-assembly TadG-like N-terminal" evidence="2">
    <location>
        <begin position="1"/>
        <end position="42"/>
    </location>
</feature>
<name>A0A327Z5K4_9ACTN</name>
<comment type="caution">
    <text evidence="3">The sequence shown here is derived from an EMBL/GenBank/DDBJ whole genome shotgun (WGS) entry which is preliminary data.</text>
</comment>
<feature type="chain" id="PRO_5038862162" evidence="1">
    <location>
        <begin position="17"/>
        <end position="102"/>
    </location>
</feature>
<proteinExistence type="predicted"/>
<dbReference type="EMBL" id="QLMJ01000014">
    <property type="protein sequence ID" value="RAK31876.1"/>
    <property type="molecule type" value="Genomic_DNA"/>
</dbReference>
<protein>
    <submittedName>
        <fullName evidence="3">Secretion/DNA translocation related TadE-like protein</fullName>
    </submittedName>
</protein>
<keyword evidence="1" id="KW-0732">Signal</keyword>
<dbReference type="Pfam" id="PF13400">
    <property type="entry name" value="Tad"/>
    <property type="match status" value="1"/>
</dbReference>
<dbReference type="InterPro" id="IPR028087">
    <property type="entry name" value="Tad_N"/>
</dbReference>
<gene>
    <name evidence="3" type="ORF">B0I29_114125</name>
</gene>
<reference evidence="3 4" key="1">
    <citation type="submission" date="2018-06" db="EMBL/GenBank/DDBJ databases">
        <title>Genomic Encyclopedia of Type Strains, Phase III (KMG-III): the genomes of soil and plant-associated and newly described type strains.</title>
        <authorList>
            <person name="Whitman W."/>
        </authorList>
    </citation>
    <scope>NUCLEOTIDE SEQUENCE [LARGE SCALE GENOMIC DNA]</scope>
    <source>
        <strain evidence="3 4">CGMCC 4.7090</strain>
    </source>
</reference>
<accession>A0A327Z5K4</accession>
<evidence type="ECO:0000313" key="3">
    <source>
        <dbReference type="EMBL" id="RAK31876.1"/>
    </source>
</evidence>
<evidence type="ECO:0000256" key="1">
    <source>
        <dbReference type="SAM" id="SignalP"/>
    </source>
</evidence>
<keyword evidence="4" id="KW-1185">Reference proteome</keyword>
<dbReference type="AlphaFoldDB" id="A0A327Z5K4"/>